<feature type="transmembrane region" description="Helical" evidence="1">
    <location>
        <begin position="76"/>
        <end position="94"/>
    </location>
</feature>
<sequence>MNYDYEQTEFSKSVLSGLFAGIFATFANLIFNFAYRAITEYNPSALINVSSIIIISVLVVTISGVLFYFFNHYIKGGSIIFRIVFIALTGIAVYYSLHAPHSGDALAVKQFGELLAGTVLILGAFIVFYVPYLFTHEHVYS</sequence>
<keyword evidence="3" id="KW-1185">Reference proteome</keyword>
<evidence type="ECO:0000313" key="2">
    <source>
        <dbReference type="EMBL" id="SFP69463.1"/>
    </source>
</evidence>
<dbReference type="EMBL" id="FOXQ01000001">
    <property type="protein sequence ID" value="SFP69463.1"/>
    <property type="molecule type" value="Genomic_DNA"/>
</dbReference>
<dbReference type="RefSeq" id="WP_090654571.1">
    <property type="nucleotide sequence ID" value="NZ_FOXQ01000001.1"/>
</dbReference>
<keyword evidence="1" id="KW-0812">Transmembrane</keyword>
<evidence type="ECO:0000313" key="3">
    <source>
        <dbReference type="Proteomes" id="UP000199031"/>
    </source>
</evidence>
<evidence type="ECO:0000256" key="1">
    <source>
        <dbReference type="SAM" id="Phobius"/>
    </source>
</evidence>
<organism evidence="2 3">
    <name type="scientific">Parafilimonas terrae</name>
    <dbReference type="NCBI Taxonomy" id="1465490"/>
    <lineage>
        <taxon>Bacteria</taxon>
        <taxon>Pseudomonadati</taxon>
        <taxon>Bacteroidota</taxon>
        <taxon>Chitinophagia</taxon>
        <taxon>Chitinophagales</taxon>
        <taxon>Chitinophagaceae</taxon>
        <taxon>Parafilimonas</taxon>
    </lineage>
</organism>
<accession>A0A1I5SFF0</accession>
<feature type="transmembrane region" description="Helical" evidence="1">
    <location>
        <begin position="46"/>
        <end position="70"/>
    </location>
</feature>
<keyword evidence="1" id="KW-0472">Membrane</keyword>
<name>A0A1I5SFF0_9BACT</name>
<proteinExistence type="predicted"/>
<reference evidence="2 3" key="1">
    <citation type="submission" date="2016-10" db="EMBL/GenBank/DDBJ databases">
        <authorList>
            <person name="de Groot N.N."/>
        </authorList>
    </citation>
    <scope>NUCLEOTIDE SEQUENCE [LARGE SCALE GENOMIC DNA]</scope>
    <source>
        <strain evidence="2 3">DSM 28286</strain>
    </source>
</reference>
<gene>
    <name evidence="2" type="ORF">SAMN05444277_101739</name>
</gene>
<protein>
    <submittedName>
        <fullName evidence="2">Uncharacterized protein</fullName>
    </submittedName>
</protein>
<feature type="transmembrane region" description="Helical" evidence="1">
    <location>
        <begin position="114"/>
        <end position="134"/>
    </location>
</feature>
<dbReference type="AlphaFoldDB" id="A0A1I5SFF0"/>
<dbReference type="OrthoDB" id="665804at2"/>
<keyword evidence="1" id="KW-1133">Transmembrane helix</keyword>
<dbReference type="STRING" id="1465490.SAMN05444277_101739"/>
<feature type="transmembrane region" description="Helical" evidence="1">
    <location>
        <begin position="14"/>
        <end position="34"/>
    </location>
</feature>
<dbReference type="Proteomes" id="UP000199031">
    <property type="component" value="Unassembled WGS sequence"/>
</dbReference>